<feature type="compositionally biased region" description="Pro residues" evidence="1">
    <location>
        <begin position="40"/>
        <end position="49"/>
    </location>
</feature>
<comment type="caution">
    <text evidence="2">The sequence shown here is derived from an EMBL/GenBank/DDBJ whole genome shotgun (WGS) entry which is preliminary data.</text>
</comment>
<evidence type="ECO:0000256" key="1">
    <source>
        <dbReference type="SAM" id="MobiDB-lite"/>
    </source>
</evidence>
<accession>A0ABN3WWZ4</accession>
<protein>
    <submittedName>
        <fullName evidence="2">Uncharacterized protein</fullName>
    </submittedName>
</protein>
<feature type="compositionally biased region" description="Pro residues" evidence="1">
    <location>
        <begin position="58"/>
        <end position="68"/>
    </location>
</feature>
<gene>
    <name evidence="2" type="ORF">GCM10010446_12560</name>
</gene>
<proteinExistence type="predicted"/>
<dbReference type="Proteomes" id="UP001500403">
    <property type="component" value="Unassembled WGS sequence"/>
</dbReference>
<feature type="region of interest" description="Disordered" evidence="1">
    <location>
        <begin position="1"/>
        <end position="104"/>
    </location>
</feature>
<dbReference type="RefSeq" id="WP_344491905.1">
    <property type="nucleotide sequence ID" value="NZ_BAAAUD010000013.1"/>
</dbReference>
<reference evidence="2 3" key="1">
    <citation type="journal article" date="2019" name="Int. J. Syst. Evol. Microbiol.">
        <title>The Global Catalogue of Microorganisms (GCM) 10K type strain sequencing project: providing services to taxonomists for standard genome sequencing and annotation.</title>
        <authorList>
            <consortium name="The Broad Institute Genomics Platform"/>
            <consortium name="The Broad Institute Genome Sequencing Center for Infectious Disease"/>
            <person name="Wu L."/>
            <person name="Ma J."/>
        </authorList>
    </citation>
    <scope>NUCLEOTIDE SEQUENCE [LARGE SCALE GENOMIC DNA]</scope>
    <source>
        <strain evidence="2 3">JCM 9088</strain>
    </source>
</reference>
<name>A0ABN3WWZ4_9ACTN</name>
<evidence type="ECO:0000313" key="2">
    <source>
        <dbReference type="EMBL" id="GAA2929492.1"/>
    </source>
</evidence>
<organism evidence="2 3">
    <name type="scientific">Streptomyces enissocaesilis</name>
    <dbReference type="NCBI Taxonomy" id="332589"/>
    <lineage>
        <taxon>Bacteria</taxon>
        <taxon>Bacillati</taxon>
        <taxon>Actinomycetota</taxon>
        <taxon>Actinomycetes</taxon>
        <taxon>Kitasatosporales</taxon>
        <taxon>Streptomycetaceae</taxon>
        <taxon>Streptomyces</taxon>
        <taxon>Streptomyces rochei group</taxon>
    </lineage>
</organism>
<sequence length="104" mass="11464">MDVDPDDVKAMRSENGGRDFRAFMRQQIADGKARRTKPTPVKPPPPPGHRPGAWPTGTRPPDPPPALPPALWDAALHRLRTSTQDRTPCECGTCTPDDDTEENQ</sequence>
<dbReference type="EMBL" id="BAAAUD010000013">
    <property type="protein sequence ID" value="GAA2929492.1"/>
    <property type="molecule type" value="Genomic_DNA"/>
</dbReference>
<evidence type="ECO:0000313" key="3">
    <source>
        <dbReference type="Proteomes" id="UP001500403"/>
    </source>
</evidence>
<keyword evidence="3" id="KW-1185">Reference proteome</keyword>
<feature type="compositionally biased region" description="Basic and acidic residues" evidence="1">
    <location>
        <begin position="1"/>
        <end position="22"/>
    </location>
</feature>